<dbReference type="InterPro" id="IPR042568">
    <property type="entry name" value="QSOX_FAD-bd_sf"/>
</dbReference>
<accession>A0A3P6NRL6</accession>
<organism evidence="2 3">
    <name type="scientific">Anisakis simplex</name>
    <name type="common">Herring worm</name>
    <dbReference type="NCBI Taxonomy" id="6269"/>
    <lineage>
        <taxon>Eukaryota</taxon>
        <taxon>Metazoa</taxon>
        <taxon>Ecdysozoa</taxon>
        <taxon>Nematoda</taxon>
        <taxon>Chromadorea</taxon>
        <taxon>Rhabditida</taxon>
        <taxon>Spirurina</taxon>
        <taxon>Ascaridomorpha</taxon>
        <taxon>Ascaridoidea</taxon>
        <taxon>Anisakidae</taxon>
        <taxon>Anisakis</taxon>
        <taxon>Anisakis simplex complex</taxon>
    </lineage>
</organism>
<name>A0A3P6NRL6_ANISI</name>
<sequence length="103" mass="11768">MNLINNEIHGNVFTGLIAQLFPVKTNETFQTPASAITAPPVVEDHQARKGPAVNWTQFEVQLVDLTSAMYYILKDEIPRRQIIEGENLNALKLWIHMLKKVHF</sequence>
<protein>
    <recommendedName>
        <fullName evidence="1">Sulfhydryl oxidase flavin adenine dinucleotide (FAD) binding domain-containing protein</fullName>
    </recommendedName>
</protein>
<dbReference type="AlphaFoldDB" id="A0A3P6NRL6"/>
<evidence type="ECO:0000313" key="2">
    <source>
        <dbReference type="EMBL" id="VDK29356.1"/>
    </source>
</evidence>
<reference evidence="2 3" key="1">
    <citation type="submission" date="2018-11" db="EMBL/GenBank/DDBJ databases">
        <authorList>
            <consortium name="Pathogen Informatics"/>
        </authorList>
    </citation>
    <scope>NUCLEOTIDE SEQUENCE [LARGE SCALE GENOMIC DNA]</scope>
</reference>
<dbReference type="Gene3D" id="1.20.120.1960">
    <property type="entry name" value="QSOX sulfhydryl oxidase domain"/>
    <property type="match status" value="1"/>
</dbReference>
<feature type="domain" description="Sulfhydryl oxidase flavin adenine dinucleotide (FAD) binding" evidence="1">
    <location>
        <begin position="59"/>
        <end position="101"/>
    </location>
</feature>
<dbReference type="Pfam" id="PF18371">
    <property type="entry name" value="FAD_SOX"/>
    <property type="match status" value="1"/>
</dbReference>
<dbReference type="Proteomes" id="UP000267096">
    <property type="component" value="Unassembled WGS sequence"/>
</dbReference>
<keyword evidence="3" id="KW-1185">Reference proteome</keyword>
<evidence type="ECO:0000313" key="3">
    <source>
        <dbReference type="Proteomes" id="UP000267096"/>
    </source>
</evidence>
<dbReference type="OrthoDB" id="59470at2759"/>
<dbReference type="EMBL" id="UYRR01018274">
    <property type="protein sequence ID" value="VDK29356.1"/>
    <property type="molecule type" value="Genomic_DNA"/>
</dbReference>
<evidence type="ECO:0000259" key="1">
    <source>
        <dbReference type="Pfam" id="PF18371"/>
    </source>
</evidence>
<dbReference type="InterPro" id="IPR040986">
    <property type="entry name" value="QSOX_FAD-bd_dom"/>
</dbReference>
<proteinExistence type="predicted"/>
<gene>
    <name evidence="2" type="ORF">ASIM_LOCUS7508</name>
</gene>